<proteinExistence type="predicted"/>
<evidence type="ECO:0000259" key="7">
    <source>
        <dbReference type="PROSITE" id="PS51778"/>
    </source>
</evidence>
<name>A0A1W0WDG0_HYPEX</name>
<dbReference type="CDD" id="cd13220">
    <property type="entry name" value="PH-GRAM_GRAMDC"/>
    <property type="match status" value="1"/>
</dbReference>
<keyword evidence="4 6" id="KW-0472">Membrane</keyword>
<evidence type="ECO:0000256" key="6">
    <source>
        <dbReference type="SAM" id="Phobius"/>
    </source>
</evidence>
<dbReference type="InterPro" id="IPR004182">
    <property type="entry name" value="GRAM"/>
</dbReference>
<sequence length="812" mass="88883">MDASPVIPRKSFERGGSPNSIPNIVVDHHNDAVSKTPPPPPSSSANVSSSIGDLTQANTDSKIESPREVREKSPSSSTSSEEQVTTTTRTTGNGSPRSSISVSTNSNSSSTPQPQQEQESQSGQTNTGSASRECSVERRSLSGSDSGYLVTPNKNSHQSSRDDSTLSLGSSTRGSADDVTCVPALPRSRTASFSNISGGSGGAASITPSGKESKKKSPAMMNTLAPNNRHNSDASIEDRQSVASSTGKSGGKGSDKKRQRWYQSLYPSYKQRSEEFKKLFPAVAENERLLIDYSCALQRDILVQGRFYISQYHICFYAKIIAWETNICTPWKSVISLSKERTAKIIPNALSYSTTDHEQYYFTSFGQRDKTFTNLYRIWQGAVKDQPMSTQEMWSFVHYQYGDDLGLSSDDDDYIQPAYLRSYPEVLAAVTGTTEEDDNRTADDLPHQGDDVDSSAVHNVAGASDLPSTNQVGDGADGVSVSSSSGSDQGDEAVYIPAPPVNGQTFIDHEFRIPFDQLFLTMFSESKLLKDMFVRRKFLETAFGQWTLDPTTDCQVRHVKYCISLGPKTIRTEERQTLLKESVTGKLHLVDSVAQNHGAPYSDSFSVVTHYVLHKIGPTNTRVRVATEVVFRKANWAVKAILEKGVMDQLRDYMADLKGRLSTFEAELATREQDGELASGRTVSFTRPGDVDFDVVASHPREAEGRSSNNSFTKLICVIALLVVLNAFLYIYVWDSAPATEPKVCGRGDPRCADATTSDWLNLVTRFSQPENAHLLRSLNDGLASVMKGLQTVSAALEELQANIVTKSHSQP</sequence>
<accession>A0A1W0WDG0</accession>
<dbReference type="GO" id="GO:0005886">
    <property type="term" value="C:plasma membrane"/>
    <property type="evidence" value="ECO:0007669"/>
    <property type="project" value="TreeGrafter"/>
</dbReference>
<feature type="compositionally biased region" description="Basic and acidic residues" evidence="5">
    <location>
        <begin position="230"/>
        <end position="240"/>
    </location>
</feature>
<dbReference type="InterPro" id="IPR031968">
    <property type="entry name" value="VASt"/>
</dbReference>
<dbReference type="GO" id="GO:0032934">
    <property type="term" value="F:sterol binding"/>
    <property type="evidence" value="ECO:0007669"/>
    <property type="project" value="TreeGrafter"/>
</dbReference>
<dbReference type="OrthoDB" id="2162691at2759"/>
<feature type="compositionally biased region" description="Low complexity" evidence="5">
    <location>
        <begin position="74"/>
        <end position="126"/>
    </location>
</feature>
<dbReference type="GO" id="GO:0005789">
    <property type="term" value="C:endoplasmic reticulum membrane"/>
    <property type="evidence" value="ECO:0007669"/>
    <property type="project" value="TreeGrafter"/>
</dbReference>
<feature type="domain" description="VASt" evidence="7">
    <location>
        <begin position="502"/>
        <end position="669"/>
    </location>
</feature>
<comment type="caution">
    <text evidence="8">The sequence shown here is derived from an EMBL/GenBank/DDBJ whole genome shotgun (WGS) entry which is preliminary data.</text>
</comment>
<dbReference type="Pfam" id="PF16016">
    <property type="entry name" value="VASt"/>
    <property type="match status" value="1"/>
</dbReference>
<keyword evidence="2 6" id="KW-0812">Transmembrane</keyword>
<dbReference type="PANTHER" id="PTHR23319:SF4">
    <property type="entry name" value="GRAM DOMAIN CONTAINING 1B, ISOFORM E"/>
    <property type="match status" value="1"/>
</dbReference>
<evidence type="ECO:0000313" key="9">
    <source>
        <dbReference type="Proteomes" id="UP000192578"/>
    </source>
</evidence>
<feature type="transmembrane region" description="Helical" evidence="6">
    <location>
        <begin position="712"/>
        <end position="733"/>
    </location>
</feature>
<dbReference type="Proteomes" id="UP000192578">
    <property type="component" value="Unassembled WGS sequence"/>
</dbReference>
<evidence type="ECO:0000256" key="2">
    <source>
        <dbReference type="ARBA" id="ARBA00022692"/>
    </source>
</evidence>
<reference evidence="9" key="1">
    <citation type="submission" date="2017-01" db="EMBL/GenBank/DDBJ databases">
        <title>Comparative genomics of anhydrobiosis in the tardigrade Hypsibius dujardini.</title>
        <authorList>
            <person name="Yoshida Y."/>
            <person name="Koutsovoulos G."/>
            <person name="Laetsch D."/>
            <person name="Stevens L."/>
            <person name="Kumar S."/>
            <person name="Horikawa D."/>
            <person name="Ishino K."/>
            <person name="Komine S."/>
            <person name="Tomita M."/>
            <person name="Blaxter M."/>
            <person name="Arakawa K."/>
        </authorList>
    </citation>
    <scope>NUCLEOTIDE SEQUENCE [LARGE SCALE GENOMIC DNA]</scope>
    <source>
        <strain evidence="9">Z151</strain>
    </source>
</reference>
<evidence type="ECO:0000256" key="3">
    <source>
        <dbReference type="ARBA" id="ARBA00022989"/>
    </source>
</evidence>
<dbReference type="Gene3D" id="2.30.29.30">
    <property type="entry name" value="Pleckstrin-homology domain (PH domain)/Phosphotyrosine-binding domain (PTB)"/>
    <property type="match status" value="1"/>
</dbReference>
<dbReference type="InterPro" id="IPR011993">
    <property type="entry name" value="PH-like_dom_sf"/>
</dbReference>
<feature type="region of interest" description="Disordered" evidence="5">
    <location>
        <begin position="433"/>
        <end position="497"/>
    </location>
</feature>
<feature type="compositionally biased region" description="Low complexity" evidence="5">
    <location>
        <begin position="472"/>
        <end position="488"/>
    </location>
</feature>
<keyword evidence="3 6" id="KW-1133">Transmembrane helix</keyword>
<dbReference type="PANTHER" id="PTHR23319">
    <property type="entry name" value="GRAM DOMAIN CONTAINING 1B, ISOFORM E"/>
    <property type="match status" value="1"/>
</dbReference>
<evidence type="ECO:0000313" key="8">
    <source>
        <dbReference type="EMBL" id="OQV13202.1"/>
    </source>
</evidence>
<feature type="region of interest" description="Disordered" evidence="5">
    <location>
        <begin position="1"/>
        <end position="258"/>
    </location>
</feature>
<feature type="compositionally biased region" description="Polar residues" evidence="5">
    <location>
        <begin position="51"/>
        <end position="60"/>
    </location>
</feature>
<dbReference type="Pfam" id="PF02893">
    <property type="entry name" value="GRAM"/>
    <property type="match status" value="1"/>
</dbReference>
<feature type="compositionally biased region" description="Low complexity" evidence="5">
    <location>
        <begin position="165"/>
        <end position="174"/>
    </location>
</feature>
<feature type="compositionally biased region" description="Basic and acidic residues" evidence="5">
    <location>
        <begin position="61"/>
        <end position="73"/>
    </location>
</feature>
<gene>
    <name evidence="8" type="ORF">BV898_12526</name>
</gene>
<dbReference type="AlphaFoldDB" id="A0A1W0WDG0"/>
<dbReference type="SMART" id="SM00568">
    <property type="entry name" value="GRAM"/>
    <property type="match status" value="1"/>
</dbReference>
<dbReference type="GO" id="GO:0140268">
    <property type="term" value="C:endoplasmic reticulum-plasma membrane contact site"/>
    <property type="evidence" value="ECO:0007669"/>
    <property type="project" value="TreeGrafter"/>
</dbReference>
<feature type="compositionally biased region" description="Low complexity" evidence="5">
    <location>
        <begin position="191"/>
        <end position="210"/>
    </location>
</feature>
<dbReference type="EMBL" id="MTYJ01000128">
    <property type="protein sequence ID" value="OQV13202.1"/>
    <property type="molecule type" value="Genomic_DNA"/>
</dbReference>
<evidence type="ECO:0000256" key="4">
    <source>
        <dbReference type="ARBA" id="ARBA00023136"/>
    </source>
</evidence>
<feature type="compositionally biased region" description="Basic and acidic residues" evidence="5">
    <location>
        <begin position="439"/>
        <end position="450"/>
    </location>
</feature>
<dbReference type="PROSITE" id="PS51778">
    <property type="entry name" value="VAST"/>
    <property type="match status" value="1"/>
</dbReference>
<dbReference type="InterPro" id="IPR051482">
    <property type="entry name" value="Cholesterol_transport"/>
</dbReference>
<keyword evidence="9" id="KW-1185">Reference proteome</keyword>
<protein>
    <submittedName>
        <fullName evidence="8">GRAM domain-containing protein 1B</fullName>
    </submittedName>
</protein>
<dbReference type="GO" id="GO:0032366">
    <property type="term" value="P:intracellular sterol transport"/>
    <property type="evidence" value="ECO:0007669"/>
    <property type="project" value="TreeGrafter"/>
</dbReference>
<evidence type="ECO:0000256" key="5">
    <source>
        <dbReference type="SAM" id="MobiDB-lite"/>
    </source>
</evidence>
<evidence type="ECO:0000256" key="1">
    <source>
        <dbReference type="ARBA" id="ARBA00004167"/>
    </source>
</evidence>
<organism evidence="8 9">
    <name type="scientific">Hypsibius exemplaris</name>
    <name type="common">Freshwater tardigrade</name>
    <dbReference type="NCBI Taxonomy" id="2072580"/>
    <lineage>
        <taxon>Eukaryota</taxon>
        <taxon>Metazoa</taxon>
        <taxon>Ecdysozoa</taxon>
        <taxon>Tardigrada</taxon>
        <taxon>Eutardigrada</taxon>
        <taxon>Parachela</taxon>
        <taxon>Hypsibioidea</taxon>
        <taxon>Hypsibiidae</taxon>
        <taxon>Hypsibius</taxon>
    </lineage>
</organism>
<comment type="subcellular location">
    <subcellularLocation>
        <location evidence="1">Membrane</location>
        <topology evidence="1">Single-pass membrane protein</topology>
    </subcellularLocation>
</comment>
<dbReference type="GO" id="GO:0120015">
    <property type="term" value="F:sterol transfer activity"/>
    <property type="evidence" value="ECO:0007669"/>
    <property type="project" value="TreeGrafter"/>
</dbReference>